<evidence type="ECO:0000256" key="2">
    <source>
        <dbReference type="ARBA" id="ARBA00023002"/>
    </source>
</evidence>
<dbReference type="PANTHER" id="PTHR41534">
    <property type="entry name" value="BLR3401 PROTEIN"/>
    <property type="match status" value="1"/>
</dbReference>
<dbReference type="GO" id="GO:0018623">
    <property type="term" value="F:benzoate 1,2-dioxygenase activity"/>
    <property type="evidence" value="ECO:0007669"/>
    <property type="project" value="UniProtKB-EC"/>
</dbReference>
<accession>A0ABW7IBR9</accession>
<dbReference type="Gene3D" id="3.10.450.50">
    <property type="match status" value="1"/>
</dbReference>
<dbReference type="EMBL" id="JBIHMM010000004">
    <property type="protein sequence ID" value="MFH0255156.1"/>
    <property type="molecule type" value="Genomic_DNA"/>
</dbReference>
<dbReference type="Proteomes" id="UP001607157">
    <property type="component" value="Unassembled WGS sequence"/>
</dbReference>
<dbReference type="InterPro" id="IPR032710">
    <property type="entry name" value="NTF2-like_dom_sf"/>
</dbReference>
<comment type="caution">
    <text evidence="3">The sequence shown here is derived from an EMBL/GenBank/DDBJ whole genome shotgun (WGS) entry which is preliminary data.</text>
</comment>
<dbReference type="NCBIfam" id="TIGR03232">
    <property type="entry name" value="benzo_1_2_benB"/>
    <property type="match status" value="1"/>
</dbReference>
<comment type="similarity">
    <text evidence="1">Belongs to the bacterial ring-hydroxylating dioxygenase beta subunit family.</text>
</comment>
<reference evidence="3 4" key="1">
    <citation type="submission" date="2024-10" db="EMBL/GenBank/DDBJ databases">
        <authorList>
            <person name="Yang X.-N."/>
        </authorList>
    </citation>
    <scope>NUCLEOTIDE SEQUENCE [LARGE SCALE GENOMIC DNA]</scope>
    <source>
        <strain evidence="3 4">CAU 1059</strain>
    </source>
</reference>
<dbReference type="InterPro" id="IPR000391">
    <property type="entry name" value="Rng_hydr_dOase-bsu"/>
</dbReference>
<keyword evidence="2 3" id="KW-0560">Oxidoreductase</keyword>
<dbReference type="RefSeq" id="WP_377172474.1">
    <property type="nucleotide sequence ID" value="NZ_JBHTJC010000004.1"/>
</dbReference>
<protein>
    <submittedName>
        <fullName evidence="3">Benzoate 1,2-dioxygenase small subunit</fullName>
        <ecNumber evidence="3">1.14.12.10</ecNumber>
    </submittedName>
</protein>
<organism evidence="3 4">
    <name type="scientific">Roseovarius aquimarinus</name>
    <dbReference type="NCBI Taxonomy" id="1229156"/>
    <lineage>
        <taxon>Bacteria</taxon>
        <taxon>Pseudomonadati</taxon>
        <taxon>Pseudomonadota</taxon>
        <taxon>Alphaproteobacteria</taxon>
        <taxon>Rhodobacterales</taxon>
        <taxon>Roseobacteraceae</taxon>
        <taxon>Roseovarius</taxon>
    </lineage>
</organism>
<dbReference type="EC" id="1.14.12.10" evidence="3"/>
<dbReference type="InterPro" id="IPR017641">
    <property type="entry name" value="Benzo_1-2-diOase_ssu"/>
</dbReference>
<name>A0ABW7IBR9_9RHOB</name>
<proteinExistence type="inferred from homology"/>
<evidence type="ECO:0000313" key="4">
    <source>
        <dbReference type="Proteomes" id="UP001607157"/>
    </source>
</evidence>
<dbReference type="PANTHER" id="PTHR41534:SF1">
    <property type="entry name" value="BLR3401 PROTEIN"/>
    <property type="match status" value="1"/>
</dbReference>
<evidence type="ECO:0000256" key="1">
    <source>
        <dbReference type="ARBA" id="ARBA00009570"/>
    </source>
</evidence>
<dbReference type="Pfam" id="PF00866">
    <property type="entry name" value="Ring_hydroxyl_B"/>
    <property type="match status" value="1"/>
</dbReference>
<keyword evidence="4" id="KW-1185">Reference proteome</keyword>
<gene>
    <name evidence="3" type="primary">benB</name>
    <name evidence="3" type="ORF">ACGRVM_14715</name>
</gene>
<dbReference type="CDD" id="cd00667">
    <property type="entry name" value="ring_hydroxylating_dioxygenases_beta"/>
    <property type="match status" value="1"/>
</dbReference>
<evidence type="ECO:0000313" key="3">
    <source>
        <dbReference type="EMBL" id="MFH0255156.1"/>
    </source>
</evidence>
<sequence length="178" mass="20756">MSTNTIEKPAAAANAKSISYEEIQQFLFAEARCLDDRDWDAWLDFYHADCEFWMPAWDDFDTLTEDPQSEMSLIWYPDKSGIEDRVFRIKTDRSSATSLPEPRTAHYLANIEVLSREGTEIKLRFNWQTLSFRYGQTDRHWGTSFYTLDVSGKTPLIAAKKVVLKDDHIHHVVDVYHT</sequence>
<dbReference type="SUPFAM" id="SSF54427">
    <property type="entry name" value="NTF2-like"/>
    <property type="match status" value="1"/>
</dbReference>